<sequence>MSSCDKQMNYNRTKSVKELCDYGLEANCQGFYFLLVLVCPALIHPRNARTSKVTVQGLGSYLADPRFVEAGPTGGNQAEKYRASGLPLIVVELSTFP</sequence>
<organism evidence="1 2">
    <name type="scientific">Plakobranchus ocellatus</name>
    <dbReference type="NCBI Taxonomy" id="259542"/>
    <lineage>
        <taxon>Eukaryota</taxon>
        <taxon>Metazoa</taxon>
        <taxon>Spiralia</taxon>
        <taxon>Lophotrochozoa</taxon>
        <taxon>Mollusca</taxon>
        <taxon>Gastropoda</taxon>
        <taxon>Heterobranchia</taxon>
        <taxon>Euthyneura</taxon>
        <taxon>Panpulmonata</taxon>
        <taxon>Sacoglossa</taxon>
        <taxon>Placobranchoidea</taxon>
        <taxon>Plakobranchidae</taxon>
        <taxon>Plakobranchus</taxon>
    </lineage>
</organism>
<dbReference type="EMBL" id="BLXT01007044">
    <property type="protein sequence ID" value="GFO36129.1"/>
    <property type="molecule type" value="Genomic_DNA"/>
</dbReference>
<evidence type="ECO:0000313" key="2">
    <source>
        <dbReference type="Proteomes" id="UP000735302"/>
    </source>
</evidence>
<protein>
    <submittedName>
        <fullName evidence="1">Uncharacterized protein</fullName>
    </submittedName>
</protein>
<gene>
    <name evidence="1" type="ORF">PoB_006263400</name>
</gene>
<proteinExistence type="predicted"/>
<comment type="caution">
    <text evidence="1">The sequence shown here is derived from an EMBL/GenBank/DDBJ whole genome shotgun (WGS) entry which is preliminary data.</text>
</comment>
<dbReference type="AlphaFoldDB" id="A0AAV4CW63"/>
<name>A0AAV4CW63_9GAST</name>
<keyword evidence="2" id="KW-1185">Reference proteome</keyword>
<reference evidence="1 2" key="1">
    <citation type="journal article" date="2021" name="Elife">
        <title>Chloroplast acquisition without the gene transfer in kleptoplastic sea slugs, Plakobranchus ocellatus.</title>
        <authorList>
            <person name="Maeda T."/>
            <person name="Takahashi S."/>
            <person name="Yoshida T."/>
            <person name="Shimamura S."/>
            <person name="Takaki Y."/>
            <person name="Nagai Y."/>
            <person name="Toyoda A."/>
            <person name="Suzuki Y."/>
            <person name="Arimoto A."/>
            <person name="Ishii H."/>
            <person name="Satoh N."/>
            <person name="Nishiyama T."/>
            <person name="Hasebe M."/>
            <person name="Maruyama T."/>
            <person name="Minagawa J."/>
            <person name="Obokata J."/>
            <person name="Shigenobu S."/>
        </authorList>
    </citation>
    <scope>NUCLEOTIDE SEQUENCE [LARGE SCALE GENOMIC DNA]</scope>
</reference>
<evidence type="ECO:0000313" key="1">
    <source>
        <dbReference type="EMBL" id="GFO36129.1"/>
    </source>
</evidence>
<accession>A0AAV4CW63</accession>
<dbReference type="Proteomes" id="UP000735302">
    <property type="component" value="Unassembled WGS sequence"/>
</dbReference>